<dbReference type="STRING" id="278856.A0A212FJI7"/>
<evidence type="ECO:0000313" key="1">
    <source>
        <dbReference type="EMBL" id="OWR53870.1"/>
    </source>
</evidence>
<sequence>MARFCCGWVLRTCRITQHSAIPIHSKRILRNNIQLQTSNGQLVKLKSLIVVRCLFACDLAGVLREKCGFLGELHSSDVYSGYSASIISLSEPVLGYSAPAAKLVSVNKVVNSHRVVDVPQVVNVRKAVSVPQVVPVNRLVAAPSYSSYGSGLGLASAWDHGYSTIVLSIYRCILILTIASKRVEMNP</sequence>
<keyword evidence="2" id="KW-1185">Reference proteome</keyword>
<evidence type="ECO:0000313" key="2">
    <source>
        <dbReference type="Proteomes" id="UP000007151"/>
    </source>
</evidence>
<organism evidence="1 2">
    <name type="scientific">Danaus plexippus plexippus</name>
    <dbReference type="NCBI Taxonomy" id="278856"/>
    <lineage>
        <taxon>Eukaryota</taxon>
        <taxon>Metazoa</taxon>
        <taxon>Ecdysozoa</taxon>
        <taxon>Arthropoda</taxon>
        <taxon>Hexapoda</taxon>
        <taxon>Insecta</taxon>
        <taxon>Pterygota</taxon>
        <taxon>Neoptera</taxon>
        <taxon>Endopterygota</taxon>
        <taxon>Lepidoptera</taxon>
        <taxon>Glossata</taxon>
        <taxon>Ditrysia</taxon>
        <taxon>Papilionoidea</taxon>
        <taxon>Nymphalidae</taxon>
        <taxon>Danainae</taxon>
        <taxon>Danaini</taxon>
        <taxon>Danaina</taxon>
        <taxon>Danaus</taxon>
        <taxon>Danaus</taxon>
    </lineage>
</organism>
<dbReference type="Proteomes" id="UP000007151">
    <property type="component" value="Unassembled WGS sequence"/>
</dbReference>
<comment type="caution">
    <text evidence="1">The sequence shown here is derived from an EMBL/GenBank/DDBJ whole genome shotgun (WGS) entry which is preliminary data.</text>
</comment>
<name>A0A212FJI7_DANPL</name>
<proteinExistence type="predicted"/>
<dbReference type="InParanoid" id="A0A212FJI7"/>
<dbReference type="KEGG" id="dpl:KGM_204734"/>
<dbReference type="AlphaFoldDB" id="A0A212FJI7"/>
<protein>
    <submittedName>
        <fullName evidence="1">Cuticular protein CPG4</fullName>
    </submittedName>
</protein>
<dbReference type="EMBL" id="AGBW02008274">
    <property type="protein sequence ID" value="OWR53870.1"/>
    <property type="molecule type" value="Genomic_DNA"/>
</dbReference>
<accession>A0A212FJI7</accession>
<gene>
    <name evidence="1" type="ORF">KGM_204734</name>
</gene>
<reference evidence="1 2" key="1">
    <citation type="journal article" date="2011" name="Cell">
        <title>The monarch butterfly genome yields insights into long-distance migration.</title>
        <authorList>
            <person name="Zhan S."/>
            <person name="Merlin C."/>
            <person name="Boore J.L."/>
            <person name="Reppert S.M."/>
        </authorList>
    </citation>
    <scope>NUCLEOTIDE SEQUENCE [LARGE SCALE GENOMIC DNA]</scope>
    <source>
        <strain evidence="1">F-2</strain>
    </source>
</reference>